<dbReference type="SUPFAM" id="SSF51182">
    <property type="entry name" value="RmlC-like cupins"/>
    <property type="match status" value="1"/>
</dbReference>
<evidence type="ECO:0000259" key="3">
    <source>
        <dbReference type="PROSITE" id="PS50943"/>
    </source>
</evidence>
<dbReference type="PANTHER" id="PTHR46797">
    <property type="entry name" value="HTH-TYPE TRANSCRIPTIONAL REGULATOR"/>
    <property type="match status" value="1"/>
</dbReference>
<comment type="caution">
    <text evidence="4">The sequence shown here is derived from an EMBL/GenBank/DDBJ whole genome shotgun (WGS) entry which is preliminary data.</text>
</comment>
<evidence type="ECO:0000313" key="5">
    <source>
        <dbReference type="Proteomes" id="UP000235015"/>
    </source>
</evidence>
<dbReference type="InterPro" id="IPR014710">
    <property type="entry name" value="RmlC-like_jellyroll"/>
</dbReference>
<dbReference type="InterPro" id="IPR011051">
    <property type="entry name" value="RmlC_Cupin_sf"/>
</dbReference>
<dbReference type="EMBL" id="PKUN01000021">
    <property type="protein sequence ID" value="PLX61067.1"/>
    <property type="molecule type" value="Genomic_DNA"/>
</dbReference>
<dbReference type="AlphaFoldDB" id="A0A2N6CV39"/>
<sequence length="209" mass="22154">MNPSMKHPTRASSETTDSPTVPANQLAARLAGLRAAAGLSLDRLAERSGLTKSYLSKLERGLCDPSISSASRLAAAFSMGVAELLGDTVSDNGLRIARAGTGRLISSAADTAIVEFLTGSPERSRTGLSAFALRPPLSSEDEKDPPLATHSGDELLYVLAGQVRLWMADRIEDLAAGDSAWYQAEIPHRLRSLGHEQAQVLIVTCNCLV</sequence>
<organism evidence="4 5">
    <name type="scientific">Sedimenticola selenatireducens</name>
    <dbReference type="NCBI Taxonomy" id="191960"/>
    <lineage>
        <taxon>Bacteria</taxon>
        <taxon>Pseudomonadati</taxon>
        <taxon>Pseudomonadota</taxon>
        <taxon>Gammaproteobacteria</taxon>
        <taxon>Chromatiales</taxon>
        <taxon>Sedimenticolaceae</taxon>
        <taxon>Sedimenticola</taxon>
    </lineage>
</organism>
<feature type="domain" description="HTH cro/C1-type" evidence="3">
    <location>
        <begin position="30"/>
        <end position="84"/>
    </location>
</feature>
<reference evidence="4 5" key="1">
    <citation type="submission" date="2017-11" db="EMBL/GenBank/DDBJ databases">
        <title>Genome-resolved metagenomics identifies genetic mobility, metabolic interactions, and unexpected diversity in perchlorate-reducing communities.</title>
        <authorList>
            <person name="Barnum T.P."/>
            <person name="Figueroa I.A."/>
            <person name="Carlstrom C.I."/>
            <person name="Lucas L.N."/>
            <person name="Engelbrektson A.L."/>
            <person name="Coates J.D."/>
        </authorList>
    </citation>
    <scope>NUCLEOTIDE SEQUENCE [LARGE SCALE GENOMIC DNA]</scope>
    <source>
        <strain evidence="4">BM301</strain>
    </source>
</reference>
<dbReference type="SUPFAM" id="SSF47413">
    <property type="entry name" value="lambda repressor-like DNA-binding domains"/>
    <property type="match status" value="1"/>
</dbReference>
<feature type="compositionally biased region" description="Polar residues" evidence="2">
    <location>
        <begin position="10"/>
        <end position="22"/>
    </location>
</feature>
<dbReference type="GO" id="GO:0003700">
    <property type="term" value="F:DNA-binding transcription factor activity"/>
    <property type="evidence" value="ECO:0007669"/>
    <property type="project" value="TreeGrafter"/>
</dbReference>
<keyword evidence="1 4" id="KW-0238">DNA-binding</keyword>
<evidence type="ECO:0000256" key="2">
    <source>
        <dbReference type="SAM" id="MobiDB-lite"/>
    </source>
</evidence>
<dbReference type="Pfam" id="PF13560">
    <property type="entry name" value="HTH_31"/>
    <property type="match status" value="1"/>
</dbReference>
<dbReference type="Pfam" id="PF07883">
    <property type="entry name" value="Cupin_2"/>
    <property type="match status" value="1"/>
</dbReference>
<accession>A0A2N6CV39</accession>
<dbReference type="GO" id="GO:0003677">
    <property type="term" value="F:DNA binding"/>
    <property type="evidence" value="ECO:0007669"/>
    <property type="project" value="UniProtKB-KW"/>
</dbReference>
<dbReference type="PROSITE" id="PS50943">
    <property type="entry name" value="HTH_CROC1"/>
    <property type="match status" value="1"/>
</dbReference>
<evidence type="ECO:0000313" key="4">
    <source>
        <dbReference type="EMBL" id="PLX61067.1"/>
    </source>
</evidence>
<evidence type="ECO:0000256" key="1">
    <source>
        <dbReference type="ARBA" id="ARBA00023125"/>
    </source>
</evidence>
<dbReference type="InterPro" id="IPR013096">
    <property type="entry name" value="Cupin_2"/>
</dbReference>
<protein>
    <submittedName>
        <fullName evidence="4">DNA-binding protein</fullName>
    </submittedName>
</protein>
<dbReference type="InterPro" id="IPR001387">
    <property type="entry name" value="Cro/C1-type_HTH"/>
</dbReference>
<dbReference type="Gene3D" id="2.60.120.10">
    <property type="entry name" value="Jelly Rolls"/>
    <property type="match status" value="1"/>
</dbReference>
<dbReference type="SMART" id="SM00530">
    <property type="entry name" value="HTH_XRE"/>
    <property type="match status" value="1"/>
</dbReference>
<dbReference type="Gene3D" id="1.10.260.40">
    <property type="entry name" value="lambda repressor-like DNA-binding domains"/>
    <property type="match status" value="1"/>
</dbReference>
<dbReference type="PANTHER" id="PTHR46797:SF1">
    <property type="entry name" value="METHYLPHOSPHONATE SYNTHASE"/>
    <property type="match status" value="1"/>
</dbReference>
<dbReference type="InterPro" id="IPR010982">
    <property type="entry name" value="Lambda_DNA-bd_dom_sf"/>
</dbReference>
<feature type="region of interest" description="Disordered" evidence="2">
    <location>
        <begin position="1"/>
        <end position="22"/>
    </location>
</feature>
<dbReference type="CDD" id="cd02209">
    <property type="entry name" value="cupin_XRE_C"/>
    <property type="match status" value="1"/>
</dbReference>
<proteinExistence type="predicted"/>
<gene>
    <name evidence="4" type="ORF">C0630_11675</name>
</gene>
<dbReference type="GO" id="GO:0005829">
    <property type="term" value="C:cytosol"/>
    <property type="evidence" value="ECO:0007669"/>
    <property type="project" value="TreeGrafter"/>
</dbReference>
<name>A0A2N6CV39_9GAMM</name>
<dbReference type="Proteomes" id="UP000235015">
    <property type="component" value="Unassembled WGS sequence"/>
</dbReference>
<dbReference type="InterPro" id="IPR050807">
    <property type="entry name" value="TransReg_Diox_bact_type"/>
</dbReference>
<dbReference type="CDD" id="cd00093">
    <property type="entry name" value="HTH_XRE"/>
    <property type="match status" value="1"/>
</dbReference>